<evidence type="ECO:0000256" key="3">
    <source>
        <dbReference type="SAM" id="MobiDB-lite"/>
    </source>
</evidence>
<sequence length="175" mass="17926">MTTLGNIPGMATTTLGGNPVNTSGDLPAVGSQAPDFTLTSSADLSDVTAASLVGKRVVLNIFPSIDTPTCATSVRKFNELASSLANTTVVCVAADLPFAMKRFCGAEGIENVVTASTFRSEFGTAYGVKMVDGRLAGLLARSVVVLDETGKVIHSQLVPSIGDEPNYDAAIASLG</sequence>
<dbReference type="PROSITE" id="PS51352">
    <property type="entry name" value="THIOREDOXIN_2"/>
    <property type="match status" value="1"/>
</dbReference>
<evidence type="ECO:0000313" key="6">
    <source>
        <dbReference type="EMBL" id="CAB4746786.1"/>
    </source>
</evidence>
<dbReference type="InterPro" id="IPR002065">
    <property type="entry name" value="TPX"/>
</dbReference>
<evidence type="ECO:0000313" key="10">
    <source>
        <dbReference type="EMBL" id="CAB4999788.1"/>
    </source>
</evidence>
<evidence type="ECO:0000256" key="2">
    <source>
        <dbReference type="ARBA" id="ARBA00023284"/>
    </source>
</evidence>
<dbReference type="Pfam" id="PF08534">
    <property type="entry name" value="Redoxin"/>
    <property type="match status" value="1"/>
</dbReference>
<gene>
    <name evidence="6" type="ORF">UFOPK2656_03283</name>
    <name evidence="7" type="ORF">UFOPK3099_01931</name>
    <name evidence="8" type="ORF">UFOPK3267_03168</name>
    <name evidence="9" type="ORF">UFOPK3651_03070</name>
    <name evidence="10" type="ORF">UFOPK3931_02051</name>
    <name evidence="5" type="ORF">UFOPK4189_03055</name>
</gene>
<dbReference type="InterPro" id="IPR050455">
    <property type="entry name" value="Tpx_Peroxidase_subfamily"/>
</dbReference>
<dbReference type="EMBL" id="CAFAAV010000165">
    <property type="protein sequence ID" value="CAB4829268.1"/>
    <property type="molecule type" value="Genomic_DNA"/>
</dbReference>
<proteinExistence type="inferred from homology"/>
<dbReference type="EMBL" id="CAEZYF010000034">
    <property type="protein sequence ID" value="CAB4746786.1"/>
    <property type="molecule type" value="Genomic_DNA"/>
</dbReference>
<feature type="region of interest" description="Disordered" evidence="3">
    <location>
        <begin position="1"/>
        <end position="26"/>
    </location>
</feature>
<keyword evidence="1" id="KW-1015">Disulfide bond</keyword>
<accession>A0A6J6THW1</accession>
<dbReference type="EMBL" id="CAFBIY010000298">
    <property type="protein sequence ID" value="CAB4853633.1"/>
    <property type="molecule type" value="Genomic_DNA"/>
</dbReference>
<dbReference type="InterPro" id="IPR013740">
    <property type="entry name" value="Redoxin"/>
</dbReference>
<dbReference type="CDD" id="cd03014">
    <property type="entry name" value="PRX_Atyp2cys"/>
    <property type="match status" value="1"/>
</dbReference>
<name>A0A6J6THW1_9ZZZZ</name>
<dbReference type="EMBL" id="CAESGF010000028">
    <property type="protein sequence ID" value="CAB4365310.1"/>
    <property type="molecule type" value="Genomic_DNA"/>
</dbReference>
<dbReference type="NCBIfam" id="NF001808">
    <property type="entry name" value="PRK00522.1"/>
    <property type="match status" value="1"/>
</dbReference>
<feature type="compositionally biased region" description="Polar residues" evidence="3">
    <location>
        <begin position="1"/>
        <end position="24"/>
    </location>
</feature>
<evidence type="ECO:0000313" key="9">
    <source>
        <dbReference type="EMBL" id="CAB4954413.1"/>
    </source>
</evidence>
<feature type="domain" description="Thioredoxin" evidence="4">
    <location>
        <begin position="27"/>
        <end position="175"/>
    </location>
</feature>
<evidence type="ECO:0000256" key="1">
    <source>
        <dbReference type="ARBA" id="ARBA00023157"/>
    </source>
</evidence>
<keyword evidence="2" id="KW-0676">Redox-active center</keyword>
<dbReference type="AlphaFoldDB" id="A0A6J6THW1"/>
<dbReference type="EMBL" id="CAFBOL010000061">
    <property type="protein sequence ID" value="CAB4999788.1"/>
    <property type="molecule type" value="Genomic_DNA"/>
</dbReference>
<dbReference type="HAMAP" id="MF_00269">
    <property type="entry name" value="Tpx"/>
    <property type="match status" value="1"/>
</dbReference>
<evidence type="ECO:0000259" key="4">
    <source>
        <dbReference type="PROSITE" id="PS51352"/>
    </source>
</evidence>
<evidence type="ECO:0000313" key="8">
    <source>
        <dbReference type="EMBL" id="CAB4853633.1"/>
    </source>
</evidence>
<dbReference type="Gene3D" id="3.40.30.10">
    <property type="entry name" value="Glutaredoxin"/>
    <property type="match status" value="1"/>
</dbReference>
<evidence type="ECO:0000313" key="7">
    <source>
        <dbReference type="EMBL" id="CAB4829268.1"/>
    </source>
</evidence>
<organism evidence="6">
    <name type="scientific">freshwater metagenome</name>
    <dbReference type="NCBI Taxonomy" id="449393"/>
    <lineage>
        <taxon>unclassified sequences</taxon>
        <taxon>metagenomes</taxon>
        <taxon>ecological metagenomes</taxon>
    </lineage>
</organism>
<dbReference type="InterPro" id="IPR013766">
    <property type="entry name" value="Thioredoxin_domain"/>
</dbReference>
<dbReference type="PANTHER" id="PTHR43110:SF1">
    <property type="entry name" value="THIOL PEROXIDASE"/>
    <property type="match status" value="1"/>
</dbReference>
<reference evidence="6" key="1">
    <citation type="submission" date="2020-05" db="EMBL/GenBank/DDBJ databases">
        <authorList>
            <person name="Chiriac C."/>
            <person name="Salcher M."/>
            <person name="Ghai R."/>
            <person name="Kavagutti S V."/>
        </authorList>
    </citation>
    <scope>NUCLEOTIDE SEQUENCE</scope>
</reference>
<protein>
    <submittedName>
        <fullName evidence="6">Unannotated protein</fullName>
    </submittedName>
</protein>
<dbReference type="PANTHER" id="PTHR43110">
    <property type="entry name" value="THIOL PEROXIDASE"/>
    <property type="match status" value="1"/>
</dbReference>
<dbReference type="GO" id="GO:0008379">
    <property type="term" value="F:thioredoxin peroxidase activity"/>
    <property type="evidence" value="ECO:0007669"/>
    <property type="project" value="InterPro"/>
</dbReference>
<evidence type="ECO:0000313" key="5">
    <source>
        <dbReference type="EMBL" id="CAB4365310.1"/>
    </source>
</evidence>
<dbReference type="InterPro" id="IPR036249">
    <property type="entry name" value="Thioredoxin-like_sf"/>
</dbReference>
<dbReference type="EMBL" id="CAFBMT010000028">
    <property type="protein sequence ID" value="CAB4954413.1"/>
    <property type="molecule type" value="Genomic_DNA"/>
</dbReference>
<dbReference type="SUPFAM" id="SSF52833">
    <property type="entry name" value="Thioredoxin-like"/>
    <property type="match status" value="1"/>
</dbReference>